<dbReference type="AlphaFoldDB" id="A0AAE1LHT2"/>
<proteinExistence type="predicted"/>
<dbReference type="Proteomes" id="UP001219518">
    <property type="component" value="Unassembled WGS sequence"/>
</dbReference>
<organism evidence="1 2">
    <name type="scientific">Frankliniella fusca</name>
    <dbReference type="NCBI Taxonomy" id="407009"/>
    <lineage>
        <taxon>Eukaryota</taxon>
        <taxon>Metazoa</taxon>
        <taxon>Ecdysozoa</taxon>
        <taxon>Arthropoda</taxon>
        <taxon>Hexapoda</taxon>
        <taxon>Insecta</taxon>
        <taxon>Pterygota</taxon>
        <taxon>Neoptera</taxon>
        <taxon>Paraneoptera</taxon>
        <taxon>Thysanoptera</taxon>
        <taxon>Terebrantia</taxon>
        <taxon>Thripoidea</taxon>
        <taxon>Thripidae</taxon>
        <taxon>Frankliniella</taxon>
    </lineage>
</organism>
<evidence type="ECO:0000313" key="1">
    <source>
        <dbReference type="EMBL" id="KAK3918577.1"/>
    </source>
</evidence>
<evidence type="ECO:0000313" key="2">
    <source>
        <dbReference type="Proteomes" id="UP001219518"/>
    </source>
</evidence>
<reference evidence="1" key="2">
    <citation type="journal article" date="2023" name="BMC Genomics">
        <title>Pest status, molecular evolution, and epigenetic factors derived from the genome assembly of Frankliniella fusca, a thysanopteran phytovirus vector.</title>
        <authorList>
            <person name="Catto M.A."/>
            <person name="Labadie P.E."/>
            <person name="Jacobson A.L."/>
            <person name="Kennedy G.G."/>
            <person name="Srinivasan R."/>
            <person name="Hunt B.G."/>
        </authorList>
    </citation>
    <scope>NUCLEOTIDE SEQUENCE</scope>
    <source>
        <strain evidence="1">PL_HMW_Pooled</strain>
    </source>
</reference>
<protein>
    <submittedName>
        <fullName evidence="1">5'-nucleotidase SurE</fullName>
    </submittedName>
</protein>
<reference evidence="1" key="1">
    <citation type="submission" date="2021-07" db="EMBL/GenBank/DDBJ databases">
        <authorList>
            <person name="Catto M.A."/>
            <person name="Jacobson A."/>
            <person name="Kennedy G."/>
            <person name="Labadie P."/>
            <person name="Hunt B.G."/>
            <person name="Srinivasan R."/>
        </authorList>
    </citation>
    <scope>NUCLEOTIDE SEQUENCE</scope>
    <source>
        <strain evidence="1">PL_HMW_Pooled</strain>
        <tissue evidence="1">Head</tissue>
    </source>
</reference>
<name>A0AAE1LHT2_9NEOP</name>
<sequence length="131" mass="15225">MSFKSHCIFISQLRRAQTFSQFPIKNCSVMCDLSIFLRNKQYLTLKSISIFSQGKASPPTPLLFLNKKGFVWRVQISSNIKNLFLKNTKVNCKEFYNLKVELQWDTTTLHPINPSFKILRSPAQIKFAYAI</sequence>
<comment type="caution">
    <text evidence="1">The sequence shown here is derived from an EMBL/GenBank/DDBJ whole genome shotgun (WGS) entry which is preliminary data.</text>
</comment>
<dbReference type="EMBL" id="JAHWGI010000960">
    <property type="protein sequence ID" value="KAK3918577.1"/>
    <property type="molecule type" value="Genomic_DNA"/>
</dbReference>
<gene>
    <name evidence="1" type="ORF">KUF71_007824</name>
</gene>
<keyword evidence="2" id="KW-1185">Reference proteome</keyword>
<accession>A0AAE1LHT2</accession>